<dbReference type="AlphaFoldDB" id="A0A6A6UKL6"/>
<protein>
    <submittedName>
        <fullName evidence="2">Uncharacterized protein</fullName>
    </submittedName>
</protein>
<feature type="region of interest" description="Disordered" evidence="1">
    <location>
        <begin position="25"/>
        <end position="57"/>
    </location>
</feature>
<keyword evidence="3" id="KW-1185">Reference proteome</keyword>
<proteinExistence type="predicted"/>
<accession>A0A6A6UKL6</accession>
<evidence type="ECO:0000256" key="1">
    <source>
        <dbReference type="SAM" id="MobiDB-lite"/>
    </source>
</evidence>
<name>A0A6A6UKL6_9PEZI</name>
<organism evidence="2 3">
    <name type="scientific">Microthyrium microscopicum</name>
    <dbReference type="NCBI Taxonomy" id="703497"/>
    <lineage>
        <taxon>Eukaryota</taxon>
        <taxon>Fungi</taxon>
        <taxon>Dikarya</taxon>
        <taxon>Ascomycota</taxon>
        <taxon>Pezizomycotina</taxon>
        <taxon>Dothideomycetes</taxon>
        <taxon>Dothideomycetes incertae sedis</taxon>
        <taxon>Microthyriales</taxon>
        <taxon>Microthyriaceae</taxon>
        <taxon>Microthyrium</taxon>
    </lineage>
</organism>
<gene>
    <name evidence="2" type="ORF">BT63DRAFT_452565</name>
</gene>
<reference evidence="2" key="1">
    <citation type="journal article" date="2020" name="Stud. Mycol.">
        <title>101 Dothideomycetes genomes: a test case for predicting lifestyles and emergence of pathogens.</title>
        <authorList>
            <person name="Haridas S."/>
            <person name="Albert R."/>
            <person name="Binder M."/>
            <person name="Bloem J."/>
            <person name="Labutti K."/>
            <person name="Salamov A."/>
            <person name="Andreopoulos B."/>
            <person name="Baker S."/>
            <person name="Barry K."/>
            <person name="Bills G."/>
            <person name="Bluhm B."/>
            <person name="Cannon C."/>
            <person name="Castanera R."/>
            <person name="Culley D."/>
            <person name="Daum C."/>
            <person name="Ezra D."/>
            <person name="Gonzalez J."/>
            <person name="Henrissat B."/>
            <person name="Kuo A."/>
            <person name="Liang C."/>
            <person name="Lipzen A."/>
            <person name="Lutzoni F."/>
            <person name="Magnuson J."/>
            <person name="Mondo S."/>
            <person name="Nolan M."/>
            <person name="Ohm R."/>
            <person name="Pangilinan J."/>
            <person name="Park H.-J."/>
            <person name="Ramirez L."/>
            <person name="Alfaro M."/>
            <person name="Sun H."/>
            <person name="Tritt A."/>
            <person name="Yoshinaga Y."/>
            <person name="Zwiers L.-H."/>
            <person name="Turgeon B."/>
            <person name="Goodwin S."/>
            <person name="Spatafora J."/>
            <person name="Crous P."/>
            <person name="Grigoriev I."/>
        </authorList>
    </citation>
    <scope>NUCLEOTIDE SEQUENCE</scope>
    <source>
        <strain evidence="2">CBS 115976</strain>
    </source>
</reference>
<evidence type="ECO:0000313" key="3">
    <source>
        <dbReference type="Proteomes" id="UP000799302"/>
    </source>
</evidence>
<evidence type="ECO:0000313" key="2">
    <source>
        <dbReference type="EMBL" id="KAF2672071.1"/>
    </source>
</evidence>
<sequence>MPPIDGITHVLLDIVQSCTPDFRARNPSTLPFPSHKSGEKMAKGPKSMKSRLSPPSLPTPAAMHLVYLSVAGVDP</sequence>
<dbReference type="Proteomes" id="UP000799302">
    <property type="component" value="Unassembled WGS sequence"/>
</dbReference>
<dbReference type="EMBL" id="MU004232">
    <property type="protein sequence ID" value="KAF2672071.1"/>
    <property type="molecule type" value="Genomic_DNA"/>
</dbReference>